<reference evidence="16 17" key="1">
    <citation type="submission" date="2025-04" db="UniProtKB">
        <authorList>
            <consortium name="RefSeq"/>
        </authorList>
    </citation>
    <scope>IDENTIFICATION</scope>
    <source>
        <tissue evidence="16 17">Sperm</tissue>
    </source>
</reference>
<evidence type="ECO:0000256" key="11">
    <source>
        <dbReference type="ARBA" id="ARBA00023224"/>
    </source>
</evidence>
<evidence type="ECO:0000256" key="7">
    <source>
        <dbReference type="ARBA" id="ARBA00023136"/>
    </source>
</evidence>
<evidence type="ECO:0000256" key="4">
    <source>
        <dbReference type="ARBA" id="ARBA00022692"/>
    </source>
</evidence>
<dbReference type="KEGG" id="pmrn:116948390"/>
<keyword evidence="3" id="KW-1003">Cell membrane</keyword>
<evidence type="ECO:0000259" key="14">
    <source>
        <dbReference type="PROSITE" id="PS50262"/>
    </source>
</evidence>
<dbReference type="InterPro" id="IPR017452">
    <property type="entry name" value="GPCR_Rhodpsn_7TM"/>
</dbReference>
<feature type="transmembrane region" description="Helical" evidence="13">
    <location>
        <begin position="22"/>
        <end position="42"/>
    </location>
</feature>
<dbReference type="PANTHER" id="PTHR24234">
    <property type="entry name" value="LYSOPHOSPHATIDIC ACID RECEPTOR 5/SPHINGOSYLPHOSPHORYLCHOLINE RECEPTOR"/>
    <property type="match status" value="1"/>
</dbReference>
<proteinExistence type="inferred from homology"/>
<dbReference type="PANTHER" id="PTHR24234:SF10">
    <property type="entry name" value="G-PROTEIN COUPLED RECEPTOR 4"/>
    <property type="match status" value="1"/>
</dbReference>
<gene>
    <name evidence="16 17" type="primary">LOC116948390</name>
</gene>
<evidence type="ECO:0000256" key="6">
    <source>
        <dbReference type="ARBA" id="ARBA00023040"/>
    </source>
</evidence>
<organism evidence="15 17">
    <name type="scientific">Petromyzon marinus</name>
    <name type="common">Sea lamprey</name>
    <dbReference type="NCBI Taxonomy" id="7757"/>
    <lineage>
        <taxon>Eukaryota</taxon>
        <taxon>Metazoa</taxon>
        <taxon>Chordata</taxon>
        <taxon>Craniata</taxon>
        <taxon>Vertebrata</taxon>
        <taxon>Cyclostomata</taxon>
        <taxon>Hyperoartia</taxon>
        <taxon>Petromyzontiformes</taxon>
        <taxon>Petromyzontidae</taxon>
        <taxon>Petromyzon</taxon>
    </lineage>
</organism>
<keyword evidence="6 12" id="KW-0297">G-protein coupled receptor</keyword>
<dbReference type="PRINTS" id="PR00237">
    <property type="entry name" value="GPCRRHODOPSN"/>
</dbReference>
<dbReference type="Proteomes" id="UP001318040">
    <property type="component" value="Chromosome 33"/>
</dbReference>
<evidence type="ECO:0000313" key="15">
    <source>
        <dbReference type="Proteomes" id="UP001318040"/>
    </source>
</evidence>
<evidence type="ECO:0000313" key="16">
    <source>
        <dbReference type="RefSeq" id="XP_032820903.1"/>
    </source>
</evidence>
<comment type="subcellular location">
    <subcellularLocation>
        <location evidence="1">Cell membrane</location>
        <topology evidence="1">Multi-pass membrane protein</topology>
    </subcellularLocation>
</comment>
<feature type="transmembrane region" description="Helical" evidence="13">
    <location>
        <begin position="183"/>
        <end position="204"/>
    </location>
</feature>
<evidence type="ECO:0000313" key="17">
    <source>
        <dbReference type="RefSeq" id="XP_032820904.1"/>
    </source>
</evidence>
<evidence type="ECO:0000256" key="10">
    <source>
        <dbReference type="ARBA" id="ARBA00023180"/>
    </source>
</evidence>
<keyword evidence="4 12" id="KW-0812">Transmembrane</keyword>
<feature type="transmembrane region" description="Helical" evidence="13">
    <location>
        <begin position="54"/>
        <end position="75"/>
    </location>
</feature>
<evidence type="ECO:0000256" key="9">
    <source>
        <dbReference type="ARBA" id="ARBA00023170"/>
    </source>
</evidence>
<dbReference type="GO" id="GO:0004930">
    <property type="term" value="F:G protein-coupled receptor activity"/>
    <property type="evidence" value="ECO:0007669"/>
    <property type="project" value="UniProtKB-KW"/>
</dbReference>
<evidence type="ECO:0000256" key="13">
    <source>
        <dbReference type="SAM" id="Phobius"/>
    </source>
</evidence>
<dbReference type="GeneID" id="116948390"/>
<keyword evidence="5 13" id="KW-1133">Transmembrane helix</keyword>
<keyword evidence="9 12" id="KW-0675">Receptor</keyword>
<dbReference type="Pfam" id="PF00001">
    <property type="entry name" value="7tm_1"/>
    <property type="match status" value="1"/>
</dbReference>
<keyword evidence="15" id="KW-1185">Reference proteome</keyword>
<accession>A0AAJ7TNZ4</accession>
<feature type="transmembrane region" description="Helical" evidence="13">
    <location>
        <begin position="95"/>
        <end position="113"/>
    </location>
</feature>
<dbReference type="FunFam" id="1.20.1070.10:FF:000065">
    <property type="entry name" value="G-protein coupled receptor 4"/>
    <property type="match status" value="1"/>
</dbReference>
<evidence type="ECO:0000256" key="5">
    <source>
        <dbReference type="ARBA" id="ARBA00022989"/>
    </source>
</evidence>
<evidence type="ECO:0000256" key="1">
    <source>
        <dbReference type="ARBA" id="ARBA00004651"/>
    </source>
</evidence>
<comment type="similarity">
    <text evidence="2 12">Belongs to the G-protein coupled receptor 1 family.</text>
</comment>
<keyword evidence="11 12" id="KW-0807">Transducer</keyword>
<dbReference type="SUPFAM" id="SSF81321">
    <property type="entry name" value="Family A G protein-coupled receptor-like"/>
    <property type="match status" value="1"/>
</dbReference>
<feature type="domain" description="G-protein coupled receptors family 1 profile" evidence="14">
    <location>
        <begin position="34"/>
        <end position="287"/>
    </location>
</feature>
<dbReference type="RefSeq" id="XP_032820903.1">
    <property type="nucleotide sequence ID" value="XM_032965012.1"/>
</dbReference>
<evidence type="ECO:0000256" key="8">
    <source>
        <dbReference type="ARBA" id="ARBA00023157"/>
    </source>
</evidence>
<dbReference type="InterPro" id="IPR000276">
    <property type="entry name" value="GPCR_Rhodpsn"/>
</dbReference>
<feature type="transmembrane region" description="Helical" evidence="13">
    <location>
        <begin position="225"/>
        <end position="249"/>
    </location>
</feature>
<dbReference type="PRINTS" id="PR01157">
    <property type="entry name" value="P2YPURNOCPTR"/>
</dbReference>
<dbReference type="Gene3D" id="1.20.1070.10">
    <property type="entry name" value="Rhodopsin 7-helix transmembrane proteins"/>
    <property type="match status" value="1"/>
</dbReference>
<name>A0AAJ7TNZ4_PETMA</name>
<feature type="transmembrane region" description="Helical" evidence="13">
    <location>
        <begin position="134"/>
        <end position="154"/>
    </location>
</feature>
<evidence type="ECO:0000256" key="2">
    <source>
        <dbReference type="ARBA" id="ARBA00010663"/>
    </source>
</evidence>
<dbReference type="GO" id="GO:0005886">
    <property type="term" value="C:plasma membrane"/>
    <property type="evidence" value="ECO:0007669"/>
    <property type="project" value="UniProtKB-SubCell"/>
</dbReference>
<evidence type="ECO:0000256" key="12">
    <source>
        <dbReference type="RuleBase" id="RU000688"/>
    </source>
</evidence>
<keyword evidence="8" id="KW-1015">Disulfide bond</keyword>
<keyword evidence="7 13" id="KW-0472">Membrane</keyword>
<sequence length="356" mass="40327">MATCKEVSCVIPPDFGTVMFPVIYSIVFIVGIMGNVVAALLVRLYVKQKNVLGVYLLNLCISDVLYLATLPVWIAYTSNEESWTYGEGACKAVGFFFYTNNYSTIIFLSCIALDRFLAVVHPLRSLGLRRMRTAWGACAVVWVLMLVTNLPLLLHPQLFKDSHSRSLCYERYPMEHWVAQLSYFRVFVAFLLPFIITVICYGYIIRTVHRCASVERRRKRKIICLVVVIITIFVVSFLPYHVLLLVRAIASDVTEGCSCDFEIKVRKAYRVAFALTCLNSALDPFLNIFVSENFREDLRKAMAPLRACLRAATRGRWPQEPLRRQSATTGTGTVRNSRVPLFKTSLNQGSATTTVL</sequence>
<dbReference type="PROSITE" id="PS50262">
    <property type="entry name" value="G_PROTEIN_RECEP_F1_2"/>
    <property type="match status" value="1"/>
</dbReference>
<evidence type="ECO:0000256" key="3">
    <source>
        <dbReference type="ARBA" id="ARBA00022475"/>
    </source>
</evidence>
<dbReference type="PROSITE" id="PS00237">
    <property type="entry name" value="G_PROTEIN_RECEP_F1_1"/>
    <property type="match status" value="1"/>
</dbReference>
<protein>
    <submittedName>
        <fullName evidence="16 17">G-protein coupled receptor 4-like</fullName>
    </submittedName>
</protein>
<dbReference type="RefSeq" id="XP_032820904.1">
    <property type="nucleotide sequence ID" value="XM_032965013.1"/>
</dbReference>
<keyword evidence="10" id="KW-0325">Glycoprotein</keyword>
<dbReference type="AlphaFoldDB" id="A0AAJ7TNZ4"/>